<dbReference type="EMBL" id="AMRA01000007">
    <property type="protein sequence ID" value="EKF25814.1"/>
    <property type="molecule type" value="Genomic_DNA"/>
</dbReference>
<evidence type="ECO:0000313" key="1">
    <source>
        <dbReference type="EMBL" id="EKF25814.1"/>
    </source>
</evidence>
<sequence>MARCPQSYHHRSWDVTASWERPALLNVEPLSLDHPAIAAAATTLCRP</sequence>
<protein>
    <submittedName>
        <fullName evidence="1">Uncharacterized protein</fullName>
    </submittedName>
</protein>
<comment type="caution">
    <text evidence="1">The sequence shown here is derived from an EMBL/GenBank/DDBJ whole genome shotgun (WGS) entry which is preliminary data.</text>
</comment>
<evidence type="ECO:0000313" key="2">
    <source>
        <dbReference type="Proteomes" id="UP000006265"/>
    </source>
</evidence>
<keyword evidence="2" id="KW-1185">Reference proteome</keyword>
<reference evidence="1 2" key="1">
    <citation type="journal article" date="2012" name="J. Bacteriol.">
        <title>Genome sequence of Mycobacterium hassiacum DSM 44199, a rare source of heat-stable mycobacterial proteins.</title>
        <authorList>
            <person name="Tiago I."/>
            <person name="Maranha A."/>
            <person name="Mendes V."/>
            <person name="Alarico S."/>
            <person name="Moynihan P.J."/>
            <person name="Clarke A.J."/>
            <person name="Macedo-Ribeiro S."/>
            <person name="Pereira P.J."/>
            <person name="Empadinhas N."/>
        </authorList>
    </citation>
    <scope>NUCLEOTIDE SEQUENCE [LARGE SCALE GENOMIC DNA]</scope>
    <source>
        <strain evidence="2">DSM 44199 / CIP 105218 / JCM 12690 / 3849</strain>
    </source>
</reference>
<name>K5BL13_MYCHD</name>
<dbReference type="AlphaFoldDB" id="K5BL13"/>
<dbReference type="eggNOG" id="ENOG50328AC">
    <property type="taxonomic scope" value="Bacteria"/>
</dbReference>
<dbReference type="PATRIC" id="fig|1122247.3.peg.142"/>
<organism evidence="1 2">
    <name type="scientific">Mycolicibacterium hassiacum (strain DSM 44199 / CIP 105218 / JCM 12690 / 3849)</name>
    <name type="common">Mycobacterium hassiacum</name>
    <dbReference type="NCBI Taxonomy" id="1122247"/>
    <lineage>
        <taxon>Bacteria</taxon>
        <taxon>Bacillati</taxon>
        <taxon>Actinomycetota</taxon>
        <taxon>Actinomycetes</taxon>
        <taxon>Mycobacteriales</taxon>
        <taxon>Mycobacteriaceae</taxon>
        <taxon>Mycolicibacterium</taxon>
    </lineage>
</organism>
<dbReference type="Proteomes" id="UP000006265">
    <property type="component" value="Unassembled WGS sequence"/>
</dbReference>
<proteinExistence type="predicted"/>
<gene>
    <name evidence="1" type="ORF">C731_0154</name>
</gene>
<accession>K5BL13</accession>